<feature type="non-terminal residue" evidence="1">
    <location>
        <position position="1"/>
    </location>
</feature>
<dbReference type="PANTHER" id="PTHR14187:SF5">
    <property type="entry name" value="HEAT SHOCK 70 KDA PROTEIN 12A"/>
    <property type="match status" value="1"/>
</dbReference>
<accession>A0A9N9DLE0</accession>
<dbReference type="SUPFAM" id="SSF53067">
    <property type="entry name" value="Actin-like ATPase domain"/>
    <property type="match status" value="1"/>
</dbReference>
<keyword evidence="2" id="KW-1185">Reference proteome</keyword>
<dbReference type="InterPro" id="IPR043129">
    <property type="entry name" value="ATPase_NBD"/>
</dbReference>
<evidence type="ECO:0000313" key="1">
    <source>
        <dbReference type="EMBL" id="CAG8640061.1"/>
    </source>
</evidence>
<sequence>SMFRPVVDAIISLVQKQLDASQVKCQAIFLCGGFGESPYLLRKVKERFESPSTMICAPHQAVTAIVRGAVLVSINESSVKTRVLKWTYGIECYRQWDKAKDMLARREPDGRVRGFDKLATRGEMVDVNQEYKNKYSTNHADQTRVSFPVYTSNNENELYCDGLTRLGLLEIDVPKDPRGQKQDIEFSLFFGQMEIQAAARVLRTNQMCHTTLKFDQ</sequence>
<evidence type="ECO:0000313" key="2">
    <source>
        <dbReference type="Proteomes" id="UP000789831"/>
    </source>
</evidence>
<dbReference type="Proteomes" id="UP000789831">
    <property type="component" value="Unassembled WGS sequence"/>
</dbReference>
<dbReference type="PANTHER" id="PTHR14187">
    <property type="entry name" value="ALPHA KINASE/ELONGATION FACTOR 2 KINASE"/>
    <property type="match status" value="1"/>
</dbReference>
<dbReference type="EMBL" id="CAJVPL010003886">
    <property type="protein sequence ID" value="CAG8640061.1"/>
    <property type="molecule type" value="Genomic_DNA"/>
</dbReference>
<dbReference type="OrthoDB" id="2963168at2759"/>
<name>A0A9N9DLE0_9GLOM</name>
<reference evidence="1" key="1">
    <citation type="submission" date="2021-06" db="EMBL/GenBank/DDBJ databases">
        <authorList>
            <person name="Kallberg Y."/>
            <person name="Tangrot J."/>
            <person name="Rosling A."/>
        </authorList>
    </citation>
    <scope>NUCLEOTIDE SEQUENCE</scope>
    <source>
        <strain evidence="1">MT106</strain>
    </source>
</reference>
<gene>
    <name evidence="1" type="ORF">AGERDE_LOCUS10934</name>
</gene>
<organism evidence="1 2">
    <name type="scientific">Ambispora gerdemannii</name>
    <dbReference type="NCBI Taxonomy" id="144530"/>
    <lineage>
        <taxon>Eukaryota</taxon>
        <taxon>Fungi</taxon>
        <taxon>Fungi incertae sedis</taxon>
        <taxon>Mucoromycota</taxon>
        <taxon>Glomeromycotina</taxon>
        <taxon>Glomeromycetes</taxon>
        <taxon>Archaeosporales</taxon>
        <taxon>Ambisporaceae</taxon>
        <taxon>Ambispora</taxon>
    </lineage>
</organism>
<comment type="caution">
    <text evidence="1">The sequence shown here is derived from an EMBL/GenBank/DDBJ whole genome shotgun (WGS) entry which is preliminary data.</text>
</comment>
<dbReference type="AlphaFoldDB" id="A0A9N9DLE0"/>
<protein>
    <submittedName>
        <fullName evidence="1">11378_t:CDS:1</fullName>
    </submittedName>
</protein>
<proteinExistence type="predicted"/>